<dbReference type="PANTHER" id="PTHR33155:SF8">
    <property type="entry name" value="PROTEIN FANTASTIC FOUR 1"/>
    <property type="match status" value="1"/>
</dbReference>
<dbReference type="PANTHER" id="PTHR33155">
    <property type="entry name" value="FANTASTIC FOUR-LIKE PROTEIN (DUF3049)"/>
    <property type="match status" value="1"/>
</dbReference>
<feature type="domain" description="FAF" evidence="3">
    <location>
        <begin position="147"/>
        <end position="198"/>
    </location>
</feature>
<evidence type="ECO:0000256" key="1">
    <source>
        <dbReference type="ARBA" id="ARBA00008690"/>
    </source>
</evidence>
<proteinExistence type="inferred from homology"/>
<feature type="region of interest" description="Disordered" evidence="2">
    <location>
        <begin position="123"/>
        <end position="161"/>
    </location>
</feature>
<comment type="caution">
    <text evidence="4">The sequence shown here is derived from an EMBL/GenBank/DDBJ whole genome shotgun (WGS) entry which is preliminary data.</text>
</comment>
<gene>
    <name evidence="4" type="ORF">Golax_023917</name>
</gene>
<accession>A0A7J8ZAH2</accession>
<name>A0A7J8ZAH2_9ROSI</name>
<dbReference type="Proteomes" id="UP000593574">
    <property type="component" value="Unassembled WGS sequence"/>
</dbReference>
<dbReference type="Pfam" id="PF11250">
    <property type="entry name" value="FAF"/>
    <property type="match status" value="1"/>
</dbReference>
<dbReference type="InterPro" id="IPR046431">
    <property type="entry name" value="FAF_dom"/>
</dbReference>
<reference evidence="4 5" key="1">
    <citation type="journal article" date="2019" name="Genome Biol. Evol.">
        <title>Insights into the evolution of the New World diploid cottons (Gossypium, subgenus Houzingenia) based on genome sequencing.</title>
        <authorList>
            <person name="Grover C.E."/>
            <person name="Arick M.A. 2nd"/>
            <person name="Thrash A."/>
            <person name="Conover J.L."/>
            <person name="Sanders W.S."/>
            <person name="Peterson D.G."/>
            <person name="Frelichowski J.E."/>
            <person name="Scheffler J.A."/>
            <person name="Scheffler B.E."/>
            <person name="Wendel J.F."/>
        </authorList>
    </citation>
    <scope>NUCLEOTIDE SEQUENCE [LARGE SCALE GENOMIC DNA]</scope>
    <source>
        <strain evidence="4">4</strain>
        <tissue evidence="4">Leaf</tissue>
    </source>
</reference>
<protein>
    <recommendedName>
        <fullName evidence="3">FAF domain-containing protein</fullName>
    </recommendedName>
</protein>
<feature type="compositionally biased region" description="Acidic residues" evidence="2">
    <location>
        <begin position="210"/>
        <end position="242"/>
    </location>
</feature>
<evidence type="ECO:0000313" key="5">
    <source>
        <dbReference type="Proteomes" id="UP000593574"/>
    </source>
</evidence>
<evidence type="ECO:0000256" key="2">
    <source>
        <dbReference type="SAM" id="MobiDB-lite"/>
    </source>
</evidence>
<evidence type="ECO:0000259" key="3">
    <source>
        <dbReference type="Pfam" id="PF11250"/>
    </source>
</evidence>
<dbReference type="EMBL" id="JABEZV010000004">
    <property type="protein sequence ID" value="MBA0708827.1"/>
    <property type="molecule type" value="Genomic_DNA"/>
</dbReference>
<feature type="compositionally biased region" description="Polar residues" evidence="2">
    <location>
        <begin position="152"/>
        <end position="161"/>
    </location>
</feature>
<dbReference type="AlphaFoldDB" id="A0A7J8ZAH2"/>
<comment type="similarity">
    <text evidence="1">Belongs to the fantastic four family.</text>
</comment>
<dbReference type="InterPro" id="IPR021410">
    <property type="entry name" value="FAF"/>
</dbReference>
<feature type="region of interest" description="Disordered" evidence="2">
    <location>
        <begin position="207"/>
        <end position="246"/>
    </location>
</feature>
<evidence type="ECO:0000313" key="4">
    <source>
        <dbReference type="EMBL" id="MBA0708827.1"/>
    </source>
</evidence>
<organism evidence="4 5">
    <name type="scientific">Gossypium laxum</name>
    <dbReference type="NCBI Taxonomy" id="34288"/>
    <lineage>
        <taxon>Eukaryota</taxon>
        <taxon>Viridiplantae</taxon>
        <taxon>Streptophyta</taxon>
        <taxon>Embryophyta</taxon>
        <taxon>Tracheophyta</taxon>
        <taxon>Spermatophyta</taxon>
        <taxon>Magnoliopsida</taxon>
        <taxon>eudicotyledons</taxon>
        <taxon>Gunneridae</taxon>
        <taxon>Pentapetalae</taxon>
        <taxon>rosids</taxon>
        <taxon>malvids</taxon>
        <taxon>Malvales</taxon>
        <taxon>Malvaceae</taxon>
        <taxon>Malvoideae</taxon>
        <taxon>Gossypium</taxon>
    </lineage>
</organism>
<keyword evidence="5" id="KW-1185">Reference proteome</keyword>
<sequence length="323" mass="36143">MSSSVSQGLQSCLEVRVVEPRFLSLKLAPHKSNYPASIAPTNEEKDAKLIGNQSMEMGGWSFLHSLSNSNEYSTQNDNVYVHPLVKRSASILSEKSLEMCTERLGSETGSDVSDISLLSLQTGVYNPSNSKPRESSLKRKTSRINTFPPPLTSITGSNGVQVKSHREGGRLVLQAVTIPPCHTYFHAERSEGRLRLSLFKDVTDGFHSEDGEEEVREDLVEKEDDDDDEDEDDEDGENDQALEGEFKEESMMREVKLWKEIVGVLGLKLRQGNWLGQVDAKKVGVGTKGCLIGSHCWWGDYLKAKSWKVSLSPRDNNYYDWIP</sequence>